<feature type="compositionally biased region" description="Polar residues" evidence="1">
    <location>
        <begin position="249"/>
        <end position="258"/>
    </location>
</feature>
<reference evidence="2 3" key="1">
    <citation type="submission" date="2018-03" db="EMBL/GenBank/DDBJ databases">
        <title>Comparative genomics illustrates the genes involved in a hyperalkaliphilic mechanisms of Serpentinomonas isolated from highly-alkaline calcium-rich serpentinized springs.</title>
        <authorList>
            <person name="Suzuki S."/>
            <person name="Ishii S."/>
            <person name="Walworth N."/>
            <person name="Bird L."/>
            <person name="Kuenen J.G."/>
            <person name="Nealson K.H."/>
        </authorList>
    </citation>
    <scope>NUCLEOTIDE SEQUENCE [LARGE SCALE GENOMIC DNA]</scope>
    <source>
        <strain evidence="2 3">P1</strain>
    </source>
</reference>
<evidence type="ECO:0000313" key="3">
    <source>
        <dbReference type="Proteomes" id="UP000238589"/>
    </source>
</evidence>
<name>A0A2S9K4P3_9BURK</name>
<dbReference type="OrthoDB" id="8756642at2"/>
<dbReference type="AlphaFoldDB" id="A0A2S9K4P3"/>
<dbReference type="RefSeq" id="WP_105748329.1">
    <property type="nucleotide sequence ID" value="NZ_PVLQ01000030.1"/>
</dbReference>
<accession>A0A2S9K4P3</accession>
<comment type="caution">
    <text evidence="2">The sequence shown here is derived from an EMBL/GenBank/DDBJ whole genome shotgun (WGS) entry which is preliminary data.</text>
</comment>
<proteinExistence type="predicted"/>
<keyword evidence="3" id="KW-1185">Reference proteome</keyword>
<gene>
    <name evidence="2" type="ORF">C6P64_09515</name>
</gene>
<sequence length="308" mass="32324">MNRLDTELQRLYLPPQPACQAQPATPTGSAQHASPALIDADGQVRALVLELASAAGGEAVAALWQGLQNELELPAPAIAISGAGYQVWLSLSEPIPVAQAREFLESLRQRLLAGIAPRHVQLLPGLPSGTTDAAEAPDTPDIPGTSVPASHVRLIPAQLDESGRWSAFISPHLAAMFADEPWLDMEPSPDAQADLLLGLKSMAPADFQRAWQQLAPAKAVSIFAAPPAPAALAGQAAATGKQPDLENSPDAQANTATGPQEPRTASAAEQDPRRFLLAVMNDPSVEMGLRIEAAKALLPYSAPHAFTR</sequence>
<feature type="compositionally biased region" description="Low complexity" evidence="1">
    <location>
        <begin position="18"/>
        <end position="27"/>
    </location>
</feature>
<dbReference type="Proteomes" id="UP000238589">
    <property type="component" value="Unassembled WGS sequence"/>
</dbReference>
<evidence type="ECO:0000256" key="1">
    <source>
        <dbReference type="SAM" id="MobiDB-lite"/>
    </source>
</evidence>
<protein>
    <submittedName>
        <fullName evidence="2">Uncharacterized protein</fullName>
    </submittedName>
</protein>
<organism evidence="2 3">
    <name type="scientific">Malikia granosa</name>
    <dbReference type="NCBI Taxonomy" id="263067"/>
    <lineage>
        <taxon>Bacteria</taxon>
        <taxon>Pseudomonadati</taxon>
        <taxon>Pseudomonadota</taxon>
        <taxon>Betaproteobacteria</taxon>
        <taxon>Burkholderiales</taxon>
        <taxon>Comamonadaceae</taxon>
        <taxon>Malikia</taxon>
    </lineage>
</organism>
<feature type="region of interest" description="Disordered" evidence="1">
    <location>
        <begin position="126"/>
        <end position="147"/>
    </location>
</feature>
<evidence type="ECO:0000313" key="2">
    <source>
        <dbReference type="EMBL" id="PRD65421.1"/>
    </source>
</evidence>
<dbReference type="EMBL" id="PVLQ01000030">
    <property type="protein sequence ID" value="PRD65421.1"/>
    <property type="molecule type" value="Genomic_DNA"/>
</dbReference>
<feature type="region of interest" description="Disordered" evidence="1">
    <location>
        <begin position="15"/>
        <end position="34"/>
    </location>
</feature>
<feature type="region of interest" description="Disordered" evidence="1">
    <location>
        <begin position="234"/>
        <end position="272"/>
    </location>
</feature>